<sequence>MKHQPHHKLSASLNDFHGPEANPCPPLELTVVPLFSDNNCRRSWSSLRPAAVRNPKSRTLGENERLCDGVAMELLHHVLVLGRPRRCFALHSPWNSLPTDTALPSVLVGALDCSFGVPCVRSCFQCCTRPLEHSLFQGHNVHLE</sequence>
<organism evidence="1 2">
    <name type="scientific">Ensete ventricosum</name>
    <name type="common">Abyssinian banana</name>
    <name type="synonym">Musa ensete</name>
    <dbReference type="NCBI Taxonomy" id="4639"/>
    <lineage>
        <taxon>Eukaryota</taxon>
        <taxon>Viridiplantae</taxon>
        <taxon>Streptophyta</taxon>
        <taxon>Embryophyta</taxon>
        <taxon>Tracheophyta</taxon>
        <taxon>Spermatophyta</taxon>
        <taxon>Magnoliopsida</taxon>
        <taxon>Liliopsida</taxon>
        <taxon>Zingiberales</taxon>
        <taxon>Musaceae</taxon>
        <taxon>Ensete</taxon>
    </lineage>
</organism>
<gene>
    <name evidence="1" type="ORF">B296_00019382</name>
</gene>
<evidence type="ECO:0000313" key="1">
    <source>
        <dbReference type="EMBL" id="RRT45818.1"/>
    </source>
</evidence>
<evidence type="ECO:0000313" key="2">
    <source>
        <dbReference type="Proteomes" id="UP000287651"/>
    </source>
</evidence>
<dbReference type="Proteomes" id="UP000287651">
    <property type="component" value="Unassembled WGS sequence"/>
</dbReference>
<reference evidence="1 2" key="1">
    <citation type="journal article" date="2014" name="Agronomy (Basel)">
        <title>A Draft Genome Sequence for Ensete ventricosum, the Drought-Tolerant Tree Against Hunger.</title>
        <authorList>
            <person name="Harrison J."/>
            <person name="Moore K.A."/>
            <person name="Paszkiewicz K."/>
            <person name="Jones T."/>
            <person name="Grant M."/>
            <person name="Ambacheew D."/>
            <person name="Muzemil S."/>
            <person name="Studholme D.J."/>
        </authorList>
    </citation>
    <scope>NUCLEOTIDE SEQUENCE [LARGE SCALE GENOMIC DNA]</scope>
</reference>
<dbReference type="EMBL" id="AMZH03015585">
    <property type="protein sequence ID" value="RRT45818.1"/>
    <property type="molecule type" value="Genomic_DNA"/>
</dbReference>
<proteinExistence type="predicted"/>
<protein>
    <submittedName>
        <fullName evidence="1">Uncharacterized protein</fullName>
    </submittedName>
</protein>
<comment type="caution">
    <text evidence="1">The sequence shown here is derived from an EMBL/GenBank/DDBJ whole genome shotgun (WGS) entry which is preliminary data.</text>
</comment>
<name>A0A426Y202_ENSVE</name>
<accession>A0A426Y202</accession>
<dbReference type="AlphaFoldDB" id="A0A426Y202"/>